<dbReference type="Pfam" id="PF01313">
    <property type="entry name" value="Bac_export_3"/>
    <property type="match status" value="1"/>
</dbReference>
<dbReference type="Proteomes" id="UP000048984">
    <property type="component" value="Unassembled WGS sequence"/>
</dbReference>
<dbReference type="InterPro" id="IPR002191">
    <property type="entry name" value="Bac_export_3"/>
</dbReference>
<dbReference type="NCBIfam" id="TIGR01402">
    <property type="entry name" value="fliQ"/>
    <property type="match status" value="1"/>
</dbReference>
<comment type="function">
    <text evidence="9">Role in flagellar biosynthesis.</text>
</comment>
<keyword evidence="7 9" id="KW-0472">Membrane</keyword>
<reference evidence="10 11" key="2">
    <citation type="submission" date="2015-10" db="EMBL/GenBank/DDBJ databases">
        <title>Draft Genome Sequence of Prosthecomicrobium hirschii ATCC 27832.</title>
        <authorList>
            <person name="Daniel J."/>
            <person name="Givan S.A."/>
            <person name="Brun Y.V."/>
            <person name="Brown P.J."/>
        </authorList>
    </citation>
    <scope>NUCLEOTIDE SEQUENCE [LARGE SCALE GENOMIC DNA]</scope>
    <source>
        <strain evidence="10 11">16</strain>
    </source>
</reference>
<keyword evidence="6 9" id="KW-1133">Transmembrane helix</keyword>
<evidence type="ECO:0000256" key="5">
    <source>
        <dbReference type="ARBA" id="ARBA00022692"/>
    </source>
</evidence>
<evidence type="ECO:0000313" key="10">
    <source>
        <dbReference type="EMBL" id="KPL51710.1"/>
    </source>
</evidence>
<feature type="transmembrane region" description="Helical" evidence="9">
    <location>
        <begin position="15"/>
        <end position="38"/>
    </location>
</feature>
<keyword evidence="8 9" id="KW-0975">Bacterial flagellum</keyword>
<comment type="similarity">
    <text evidence="2 9">Belongs to the FliQ/MopD/SpaQ family.</text>
</comment>
<reference evidence="10 11" key="1">
    <citation type="submission" date="2015-09" db="EMBL/GenBank/DDBJ databases">
        <authorList>
            <person name="Jackson K.R."/>
            <person name="Lunt B.L."/>
            <person name="Fisher J.N.B."/>
            <person name="Gardner A.V."/>
            <person name="Bailey M.E."/>
            <person name="Deus L.M."/>
            <person name="Earl A.S."/>
            <person name="Gibby P.D."/>
            <person name="Hartmann K.A."/>
            <person name="Liu J.E."/>
            <person name="Manci A.M."/>
            <person name="Nielsen D.A."/>
            <person name="Solomon M.B."/>
            <person name="Breakwell D.P."/>
            <person name="Burnett S.H."/>
            <person name="Grose J.H."/>
        </authorList>
    </citation>
    <scope>NUCLEOTIDE SEQUENCE [LARGE SCALE GENOMIC DNA]</scope>
    <source>
        <strain evidence="10 11">16</strain>
    </source>
</reference>
<keyword evidence="11" id="KW-1185">Reference proteome</keyword>
<evidence type="ECO:0000256" key="2">
    <source>
        <dbReference type="ARBA" id="ARBA00006156"/>
    </source>
</evidence>
<evidence type="ECO:0000256" key="9">
    <source>
        <dbReference type="RuleBase" id="RU364090"/>
    </source>
</evidence>
<evidence type="ECO:0000256" key="8">
    <source>
        <dbReference type="ARBA" id="ARBA00023143"/>
    </source>
</evidence>
<evidence type="ECO:0000256" key="4">
    <source>
        <dbReference type="ARBA" id="ARBA00022475"/>
    </source>
</evidence>
<protein>
    <recommendedName>
        <fullName evidence="3 9">Flagellar biosynthetic protein FliQ</fullName>
    </recommendedName>
</protein>
<dbReference type="STRING" id="665126.ABB55_05265"/>
<comment type="caution">
    <text evidence="10">The sequence shown here is derived from an EMBL/GenBank/DDBJ whole genome shotgun (WGS) entry which is preliminary data.</text>
</comment>
<dbReference type="PIRSF" id="PIRSF004669">
    <property type="entry name" value="FliQ"/>
    <property type="match status" value="1"/>
</dbReference>
<feature type="transmembrane region" description="Helical" evidence="9">
    <location>
        <begin position="50"/>
        <end position="69"/>
    </location>
</feature>
<dbReference type="GO" id="GO:0005886">
    <property type="term" value="C:plasma membrane"/>
    <property type="evidence" value="ECO:0007669"/>
    <property type="project" value="UniProtKB-SubCell"/>
</dbReference>
<name>A0A0P6VI16_9HYPH</name>
<dbReference type="AlphaFoldDB" id="A0A0P6VI16"/>
<comment type="subcellular location">
    <subcellularLocation>
        <location evidence="1 9">Cell membrane</location>
        <topology evidence="1">Multi-pass membrane protein</topology>
    </subcellularLocation>
    <subcellularLocation>
        <location evidence="9">Bacterial flagellum basal body</location>
    </subcellularLocation>
</comment>
<keyword evidence="10" id="KW-0969">Cilium</keyword>
<evidence type="ECO:0000256" key="3">
    <source>
        <dbReference type="ARBA" id="ARBA00021718"/>
    </source>
</evidence>
<dbReference type="RefSeq" id="WP_054357873.1">
    <property type="nucleotide sequence ID" value="NZ_JAPCYQ010000001.1"/>
</dbReference>
<sequence>MNGAEVLDIARDGMWTLVVVAAPVMLVGLLVGVIIGLLQALTQIQEATLVYVPKILAIFVALVVAFPFMGSTLNGYMVRIMTRIVGS</sequence>
<dbReference type="NCBIfam" id="NF004671">
    <property type="entry name" value="PRK06010.1"/>
    <property type="match status" value="1"/>
</dbReference>
<dbReference type="PRINTS" id="PR00952">
    <property type="entry name" value="TYPE3IMQPROT"/>
</dbReference>
<evidence type="ECO:0000256" key="6">
    <source>
        <dbReference type="ARBA" id="ARBA00022989"/>
    </source>
</evidence>
<dbReference type="GO" id="GO:0009306">
    <property type="term" value="P:protein secretion"/>
    <property type="evidence" value="ECO:0007669"/>
    <property type="project" value="InterPro"/>
</dbReference>
<dbReference type="GO" id="GO:0009425">
    <property type="term" value="C:bacterial-type flagellum basal body"/>
    <property type="evidence" value="ECO:0007669"/>
    <property type="project" value="UniProtKB-SubCell"/>
</dbReference>
<evidence type="ECO:0000256" key="1">
    <source>
        <dbReference type="ARBA" id="ARBA00004651"/>
    </source>
</evidence>
<keyword evidence="5 9" id="KW-0812">Transmembrane</keyword>
<organism evidence="10 11">
    <name type="scientific">Prosthecodimorpha hirschii</name>
    <dbReference type="NCBI Taxonomy" id="665126"/>
    <lineage>
        <taxon>Bacteria</taxon>
        <taxon>Pseudomonadati</taxon>
        <taxon>Pseudomonadota</taxon>
        <taxon>Alphaproteobacteria</taxon>
        <taxon>Hyphomicrobiales</taxon>
        <taxon>Ancalomicrobiaceae</taxon>
        <taxon>Prosthecodimorpha</taxon>
    </lineage>
</organism>
<keyword evidence="4 9" id="KW-1003">Cell membrane</keyword>
<dbReference type="PANTHER" id="PTHR34040:SF2">
    <property type="entry name" value="FLAGELLAR BIOSYNTHETIC PROTEIN FLIQ"/>
    <property type="match status" value="1"/>
</dbReference>
<evidence type="ECO:0000313" key="11">
    <source>
        <dbReference type="Proteomes" id="UP000048984"/>
    </source>
</evidence>
<dbReference type="InterPro" id="IPR006305">
    <property type="entry name" value="FliQ"/>
</dbReference>
<proteinExistence type="inferred from homology"/>
<dbReference type="EMBL" id="LJYW01000001">
    <property type="protein sequence ID" value="KPL51710.1"/>
    <property type="molecule type" value="Genomic_DNA"/>
</dbReference>
<keyword evidence="10" id="KW-0282">Flagellum</keyword>
<evidence type="ECO:0000256" key="7">
    <source>
        <dbReference type="ARBA" id="ARBA00023136"/>
    </source>
</evidence>
<dbReference type="OrthoDB" id="9806440at2"/>
<dbReference type="PANTHER" id="PTHR34040">
    <property type="entry name" value="FLAGELLAR BIOSYNTHETIC PROTEIN FLIQ"/>
    <property type="match status" value="1"/>
</dbReference>
<dbReference type="GO" id="GO:0044780">
    <property type="term" value="P:bacterial-type flagellum assembly"/>
    <property type="evidence" value="ECO:0007669"/>
    <property type="project" value="InterPro"/>
</dbReference>
<gene>
    <name evidence="9" type="primary">fliQ</name>
    <name evidence="10" type="ORF">ABB55_05265</name>
</gene>
<accession>A0A0P6VI16</accession>
<keyword evidence="10" id="KW-0966">Cell projection</keyword>